<feature type="region of interest" description="Disordered" evidence="7">
    <location>
        <begin position="337"/>
        <end position="363"/>
    </location>
</feature>
<keyword evidence="3" id="KW-0378">Hydrolase</keyword>
<comment type="similarity">
    <text evidence="1 6">Belongs to the actin family.</text>
</comment>
<evidence type="ECO:0000313" key="9">
    <source>
        <dbReference type="Proteomes" id="UP000693970"/>
    </source>
</evidence>
<dbReference type="FunFam" id="3.30.420.40:FF:000058">
    <property type="entry name" value="Putative actin-related protein 5"/>
    <property type="match status" value="1"/>
</dbReference>
<feature type="region of interest" description="Disordered" evidence="7">
    <location>
        <begin position="137"/>
        <end position="162"/>
    </location>
</feature>
<comment type="catalytic activity">
    <reaction evidence="5">
        <text>ATP + H2O = ADP + phosphate + H(+)</text>
        <dbReference type="Rhea" id="RHEA:13065"/>
        <dbReference type="ChEBI" id="CHEBI:15377"/>
        <dbReference type="ChEBI" id="CHEBI:15378"/>
        <dbReference type="ChEBI" id="CHEBI:30616"/>
        <dbReference type="ChEBI" id="CHEBI:43474"/>
        <dbReference type="ChEBI" id="CHEBI:456216"/>
    </reaction>
</comment>
<dbReference type="OrthoDB" id="5132116at2759"/>
<dbReference type="AlphaFoldDB" id="A0A9K3KMD8"/>
<dbReference type="InterPro" id="IPR004000">
    <property type="entry name" value="Actin"/>
</dbReference>
<feature type="compositionally biased region" description="Low complexity" evidence="7">
    <location>
        <begin position="148"/>
        <end position="160"/>
    </location>
</feature>
<dbReference type="Proteomes" id="UP000693970">
    <property type="component" value="Unassembled WGS sequence"/>
</dbReference>
<comment type="caution">
    <text evidence="8">The sequence shown here is derived from an EMBL/GenBank/DDBJ whole genome shotgun (WGS) entry which is preliminary data.</text>
</comment>
<evidence type="ECO:0000256" key="5">
    <source>
        <dbReference type="ARBA" id="ARBA00049360"/>
    </source>
</evidence>
<evidence type="ECO:0000256" key="4">
    <source>
        <dbReference type="ARBA" id="ARBA00022840"/>
    </source>
</evidence>
<keyword evidence="9" id="KW-1185">Reference proteome</keyword>
<evidence type="ECO:0000313" key="8">
    <source>
        <dbReference type="EMBL" id="KAG7345996.1"/>
    </source>
</evidence>
<evidence type="ECO:0000256" key="7">
    <source>
        <dbReference type="SAM" id="MobiDB-lite"/>
    </source>
</evidence>
<evidence type="ECO:0000256" key="1">
    <source>
        <dbReference type="ARBA" id="ARBA00006752"/>
    </source>
</evidence>
<evidence type="ECO:0000256" key="3">
    <source>
        <dbReference type="ARBA" id="ARBA00022801"/>
    </source>
</evidence>
<dbReference type="GO" id="GO:0005524">
    <property type="term" value="F:ATP binding"/>
    <property type="evidence" value="ECO:0007669"/>
    <property type="project" value="UniProtKB-KW"/>
</dbReference>
<organism evidence="8 9">
    <name type="scientific">Nitzschia inconspicua</name>
    <dbReference type="NCBI Taxonomy" id="303405"/>
    <lineage>
        <taxon>Eukaryota</taxon>
        <taxon>Sar</taxon>
        <taxon>Stramenopiles</taxon>
        <taxon>Ochrophyta</taxon>
        <taxon>Bacillariophyta</taxon>
        <taxon>Bacillariophyceae</taxon>
        <taxon>Bacillariophycidae</taxon>
        <taxon>Bacillariales</taxon>
        <taxon>Bacillariaceae</taxon>
        <taxon>Nitzschia</taxon>
    </lineage>
</organism>
<gene>
    <name evidence="8" type="ORF">IV203_005063</name>
</gene>
<dbReference type="GO" id="GO:0016787">
    <property type="term" value="F:hydrolase activity"/>
    <property type="evidence" value="ECO:0007669"/>
    <property type="project" value="UniProtKB-KW"/>
</dbReference>
<evidence type="ECO:0000256" key="6">
    <source>
        <dbReference type="RuleBase" id="RU000487"/>
    </source>
</evidence>
<name>A0A9K3KMD8_9STRA</name>
<evidence type="ECO:0000256" key="2">
    <source>
        <dbReference type="ARBA" id="ARBA00022741"/>
    </source>
</evidence>
<keyword evidence="2" id="KW-0547">Nucleotide-binding</keyword>
<dbReference type="SMART" id="SM00268">
    <property type="entry name" value="ACTIN"/>
    <property type="match status" value="1"/>
</dbReference>
<feature type="region of interest" description="Disordered" evidence="7">
    <location>
        <begin position="39"/>
        <end position="69"/>
    </location>
</feature>
<dbReference type="EMBL" id="JAGRRH010000021">
    <property type="protein sequence ID" value="KAG7345996.1"/>
    <property type="molecule type" value="Genomic_DNA"/>
</dbReference>
<reference evidence="8" key="1">
    <citation type="journal article" date="2021" name="Sci. Rep.">
        <title>Diploid genomic architecture of Nitzschia inconspicua, an elite biomass production diatom.</title>
        <authorList>
            <person name="Oliver A."/>
            <person name="Podell S."/>
            <person name="Pinowska A."/>
            <person name="Traller J.C."/>
            <person name="Smith S.R."/>
            <person name="McClure R."/>
            <person name="Beliaev A."/>
            <person name="Bohutskyi P."/>
            <person name="Hill E.A."/>
            <person name="Rabines A."/>
            <person name="Zheng H."/>
            <person name="Allen L.Z."/>
            <person name="Kuo A."/>
            <person name="Grigoriev I.V."/>
            <person name="Allen A.E."/>
            <person name="Hazlebeck D."/>
            <person name="Allen E.E."/>
        </authorList>
    </citation>
    <scope>NUCLEOTIDE SEQUENCE</scope>
    <source>
        <strain evidence="8">Hildebrandi</strain>
    </source>
</reference>
<protein>
    <submittedName>
        <fullName evidence="8">Actin</fullName>
    </submittedName>
</protein>
<keyword evidence="4" id="KW-0067">ATP-binding</keyword>
<proteinExistence type="inferred from homology"/>
<dbReference type="PANTHER" id="PTHR11937">
    <property type="entry name" value="ACTIN"/>
    <property type="match status" value="1"/>
</dbReference>
<reference evidence="8" key="2">
    <citation type="submission" date="2021-04" db="EMBL/GenBank/DDBJ databases">
        <authorList>
            <person name="Podell S."/>
        </authorList>
    </citation>
    <scope>NUCLEOTIDE SEQUENCE</scope>
    <source>
        <strain evidence="8">Hildebrandi</strain>
    </source>
</reference>
<accession>A0A9K3KMD8</accession>
<dbReference type="Pfam" id="PF00022">
    <property type="entry name" value="Actin"/>
    <property type="match status" value="1"/>
</dbReference>
<sequence>MYCGDETGSFIGEIGSHTSRFGYGGEDNPKLVVPSFTITEDRNTSNNNGDNKKRRMWTSALQSPSQTREERMESILRMTSSSNENESDTVEWSKIFPQTNPDAFLRQGDSVENWDSLQTAWETSMVTLRATDTQKHTVGGNPYIPKGTSTTKSSSTVKSTPSEGKCIHPLLAITPGMTHFEGVGKEYMAAYKRQQYTQYTEIFMEALDATSMFLAPAPMLASFSLGRQTALIVDVGAGGCRATPIVDGLVLQQSQRRNGRGGDWLGNITWKALLNEYDVAPTPRYLLRNASVNQKESNKVQSLWYRQAMNDLMYEVRTQPFVTVQSNDSPKIRVPFLKTKHSSSPSPPGSPDSVTRSGASYELPDGTSVDLTSSFGRDLQQLPELLFSDTLPFAESKDVQSMPSTFSSAPLHQLVKESLLAVGDVDARKELTGSICLVGASSLFPNLDTRLSQELSNLLPSFVKPKVVASRISVERSCAAWIGGSILTSLGSFQQLWLSRTEYEEYGTGMAIQRFP</sequence>